<name>A0A833N4K2_9BACT</name>
<evidence type="ECO:0000256" key="6">
    <source>
        <dbReference type="SAM" id="Phobius"/>
    </source>
</evidence>
<organism evidence="7 8">
    <name type="scientific">Fluviispira multicolorata</name>
    <dbReference type="NCBI Taxonomy" id="2654512"/>
    <lineage>
        <taxon>Bacteria</taxon>
        <taxon>Pseudomonadati</taxon>
        <taxon>Bdellovibrionota</taxon>
        <taxon>Oligoflexia</taxon>
        <taxon>Silvanigrellales</taxon>
        <taxon>Silvanigrellaceae</taxon>
        <taxon>Fluviispira</taxon>
    </lineage>
</organism>
<dbReference type="GO" id="GO:0005886">
    <property type="term" value="C:plasma membrane"/>
    <property type="evidence" value="ECO:0007669"/>
    <property type="project" value="UniProtKB-SubCell"/>
</dbReference>
<evidence type="ECO:0000256" key="5">
    <source>
        <dbReference type="ARBA" id="ARBA00023136"/>
    </source>
</evidence>
<keyword evidence="2" id="KW-1003">Cell membrane</keyword>
<comment type="caution">
    <text evidence="7">The sequence shown here is derived from an EMBL/GenBank/DDBJ whole genome shotgun (WGS) entry which is preliminary data.</text>
</comment>
<feature type="transmembrane region" description="Helical" evidence="6">
    <location>
        <begin position="255"/>
        <end position="276"/>
    </location>
</feature>
<feature type="transmembrane region" description="Helical" evidence="6">
    <location>
        <begin position="166"/>
        <end position="187"/>
    </location>
</feature>
<feature type="transmembrane region" description="Helical" evidence="6">
    <location>
        <begin position="71"/>
        <end position="93"/>
    </location>
</feature>
<dbReference type="InterPro" id="IPR036259">
    <property type="entry name" value="MFS_trans_sf"/>
</dbReference>
<proteinExistence type="predicted"/>
<gene>
    <name evidence="7" type="ORF">GCL57_05520</name>
</gene>
<dbReference type="PANTHER" id="PTHR23513">
    <property type="entry name" value="INTEGRAL MEMBRANE EFFLUX PROTEIN-RELATED"/>
    <property type="match status" value="1"/>
</dbReference>
<accession>A0A833N4K2</accession>
<evidence type="ECO:0000313" key="7">
    <source>
        <dbReference type="EMBL" id="KAB8032106.1"/>
    </source>
</evidence>
<evidence type="ECO:0000256" key="2">
    <source>
        <dbReference type="ARBA" id="ARBA00022475"/>
    </source>
</evidence>
<dbReference type="GO" id="GO:0022857">
    <property type="term" value="F:transmembrane transporter activity"/>
    <property type="evidence" value="ECO:0007669"/>
    <property type="project" value="InterPro"/>
</dbReference>
<protein>
    <submittedName>
        <fullName evidence="7">MFS transporter</fullName>
    </submittedName>
</protein>
<dbReference type="SUPFAM" id="SSF103473">
    <property type="entry name" value="MFS general substrate transporter"/>
    <property type="match status" value="1"/>
</dbReference>
<keyword evidence="4 6" id="KW-1133">Transmembrane helix</keyword>
<dbReference type="Gene3D" id="1.20.1250.20">
    <property type="entry name" value="MFS general substrate transporter like domains"/>
    <property type="match status" value="1"/>
</dbReference>
<keyword evidence="3 6" id="KW-0812">Transmembrane</keyword>
<feature type="transmembrane region" description="Helical" evidence="6">
    <location>
        <begin position="283"/>
        <end position="303"/>
    </location>
</feature>
<evidence type="ECO:0000256" key="4">
    <source>
        <dbReference type="ARBA" id="ARBA00022989"/>
    </source>
</evidence>
<evidence type="ECO:0000256" key="1">
    <source>
        <dbReference type="ARBA" id="ARBA00004651"/>
    </source>
</evidence>
<sequence>MKAGFYKKFSICSFFSTLGDQFTLYAIPLIVFKLTQSIALSGLTFAIEWIPRVLSLPVAGVFCDKISSKKIFMISEFSRMLLLILIFLSLSIFQDIFNLLIFFIALLSIFNAFSFVSLDSAISKYFSITDLKKAQSIMQSSNQINSILGPAIAGVCVSFFQMNIIFLFGAFFYFFSLLFFILNKNYFSSLDNFPIRSSDNIFISIFKDNLKAGGIIFNNIQLIYFLIFSTLINVIYGMILALLVPIISLSLKLPLYYLSFFSIFAGFFCVFTLISINSFLNKIDLQILGCYSLFSIAISAIFFGYLNNLYFMIFAFSILITSISVFNIFIRSERSRLIPSENLGKCTGLIVMISQLSLPLSGFFIYQFSNKIPPISLLNIINTPVSILIIILTLFYFLKLIKTNNLTKVV</sequence>
<evidence type="ECO:0000256" key="3">
    <source>
        <dbReference type="ARBA" id="ARBA00022692"/>
    </source>
</evidence>
<comment type="subcellular location">
    <subcellularLocation>
        <location evidence="1">Cell membrane</location>
        <topology evidence="1">Multi-pass membrane protein</topology>
    </subcellularLocation>
</comment>
<dbReference type="RefSeq" id="WP_152212292.1">
    <property type="nucleotide sequence ID" value="NZ_WFLN01000005.1"/>
</dbReference>
<dbReference type="AlphaFoldDB" id="A0A833N4K2"/>
<keyword evidence="8" id="KW-1185">Reference proteome</keyword>
<feature type="transmembrane region" description="Helical" evidence="6">
    <location>
        <begin position="349"/>
        <end position="369"/>
    </location>
</feature>
<dbReference type="PANTHER" id="PTHR23513:SF6">
    <property type="entry name" value="MAJOR FACILITATOR SUPERFAMILY ASSOCIATED DOMAIN-CONTAINING PROTEIN"/>
    <property type="match status" value="1"/>
</dbReference>
<reference evidence="7 8" key="1">
    <citation type="submission" date="2019-10" db="EMBL/GenBank/DDBJ databases">
        <title>New genus of Silvanigrellaceae.</title>
        <authorList>
            <person name="Pitt A."/>
            <person name="Hahn M.W."/>
        </authorList>
    </citation>
    <scope>NUCLEOTIDE SEQUENCE [LARGE SCALE GENOMIC DNA]</scope>
    <source>
        <strain evidence="7 8">33A1-SZDP</strain>
    </source>
</reference>
<evidence type="ECO:0000313" key="8">
    <source>
        <dbReference type="Proteomes" id="UP000442694"/>
    </source>
</evidence>
<feature type="transmembrane region" description="Helical" evidence="6">
    <location>
        <begin position="99"/>
        <end position="122"/>
    </location>
</feature>
<dbReference type="EMBL" id="WFLN01000005">
    <property type="protein sequence ID" value="KAB8032106.1"/>
    <property type="molecule type" value="Genomic_DNA"/>
</dbReference>
<keyword evidence="5 6" id="KW-0472">Membrane</keyword>
<feature type="transmembrane region" description="Helical" evidence="6">
    <location>
        <begin position="222"/>
        <end position="249"/>
    </location>
</feature>
<dbReference type="Pfam" id="PF07690">
    <property type="entry name" value="MFS_1"/>
    <property type="match status" value="1"/>
</dbReference>
<feature type="transmembrane region" description="Helical" evidence="6">
    <location>
        <begin position="38"/>
        <end position="59"/>
    </location>
</feature>
<dbReference type="Proteomes" id="UP000442694">
    <property type="component" value="Unassembled WGS sequence"/>
</dbReference>
<dbReference type="InterPro" id="IPR011701">
    <property type="entry name" value="MFS"/>
</dbReference>
<feature type="transmembrane region" description="Helical" evidence="6">
    <location>
        <begin position="375"/>
        <end position="398"/>
    </location>
</feature>
<feature type="transmembrane region" description="Helical" evidence="6">
    <location>
        <begin position="309"/>
        <end position="329"/>
    </location>
</feature>